<evidence type="ECO:0000313" key="11">
    <source>
        <dbReference type="EMBL" id="KAF4966680.1"/>
    </source>
</evidence>
<dbReference type="GO" id="GO:0015677">
    <property type="term" value="P:copper ion import"/>
    <property type="evidence" value="ECO:0007669"/>
    <property type="project" value="TreeGrafter"/>
</dbReference>
<dbReference type="InterPro" id="IPR039261">
    <property type="entry name" value="FNR_nucleotide-bd"/>
</dbReference>
<reference evidence="11" key="1">
    <citation type="journal article" date="2020" name="BMC Genomics">
        <title>Correction to: Identification and distribution of gene clusters required for synthesis of sphingolipid metabolism inhibitors in diverse species of the filamentous fungus Fusarium.</title>
        <authorList>
            <person name="Kim H.S."/>
            <person name="Lohmar J.M."/>
            <person name="Busman M."/>
            <person name="Brown D.W."/>
            <person name="Naumann T.A."/>
            <person name="Divon H.H."/>
            <person name="Lysoe E."/>
            <person name="Uhlig S."/>
            <person name="Proctor R.H."/>
        </authorList>
    </citation>
    <scope>NUCLEOTIDE SEQUENCE</scope>
    <source>
        <strain evidence="11">NRRL 20472</strain>
    </source>
</reference>
<feature type="chain" id="PRO_5034288501" description="Ferric oxidoreductase domain-containing protein" evidence="9">
    <location>
        <begin position="23"/>
        <end position="784"/>
    </location>
</feature>
<keyword evidence="5" id="KW-0406">Ion transport</keyword>
<dbReference type="PANTHER" id="PTHR32361:SF9">
    <property type="entry name" value="FERRIC REDUCTASE TRANSMEMBRANE COMPONENT 3-RELATED"/>
    <property type="match status" value="1"/>
</dbReference>
<dbReference type="SFLD" id="SFLDG01168">
    <property type="entry name" value="Ferric_reductase_subgroup_(FRE"/>
    <property type="match status" value="1"/>
</dbReference>
<evidence type="ECO:0000256" key="8">
    <source>
        <dbReference type="SAM" id="Phobius"/>
    </source>
</evidence>
<feature type="transmembrane region" description="Helical" evidence="8">
    <location>
        <begin position="331"/>
        <end position="350"/>
    </location>
</feature>
<feature type="compositionally biased region" description="Low complexity" evidence="7">
    <location>
        <begin position="544"/>
        <end position="560"/>
    </location>
</feature>
<dbReference type="GO" id="GO:0005886">
    <property type="term" value="C:plasma membrane"/>
    <property type="evidence" value="ECO:0007669"/>
    <property type="project" value="TreeGrafter"/>
</dbReference>
<reference evidence="11" key="2">
    <citation type="submission" date="2020-05" db="EMBL/GenBank/DDBJ databases">
        <authorList>
            <person name="Kim H.-S."/>
            <person name="Proctor R.H."/>
            <person name="Brown D.W."/>
        </authorList>
    </citation>
    <scope>NUCLEOTIDE SEQUENCE</scope>
    <source>
        <strain evidence="11">NRRL 20472</strain>
    </source>
</reference>
<feature type="transmembrane region" description="Helical" evidence="8">
    <location>
        <begin position="291"/>
        <end position="311"/>
    </location>
</feature>
<feature type="transmembrane region" description="Helical" evidence="8">
    <location>
        <begin position="228"/>
        <end position="249"/>
    </location>
</feature>
<evidence type="ECO:0000256" key="5">
    <source>
        <dbReference type="ARBA" id="ARBA00023065"/>
    </source>
</evidence>
<sequence length="784" mass="86423">MCLPRRVAVSVLLTLCAIGVQADGTGLIGWGKTLYNPTCSFACRNVVRKQPLACTPVESTENHGTAHNPVTTPPDCFVSDHVFLKTMALCIDTYCPLTENPPTSLIEDYWASHLATGTLGDYQYTPVMSYQDALSAAREDESNALNNTSSQTDSHHMRRTTILLRRHGGHDASSNNDLITFNVSSSLPMAGGGTDPLNETSFVGPEDWQLQYSYMYDFETNEAGHSTMTIIIAIVAICLPAVLSLLRLIPSLTRSRGWTYWQSFLVYPAAFGRRHREPAIGVGNVPNRGQALYILVISILNILLWLGPYVIHQPQASFTSLKMQTISIVGNRAGVMAMGNVVALFLFAARNSILLHVTDWSYSTYLLLHRWLGYWAIFHTIVHSAMLLANYVLQGTYQEELVREYWIWGIVGTVAACALVPFSLLIVRQKVYEIFLASHIVLSLLFVVGYYYHIWYVYGYSWGYEIWIFVAGGIWGLERVMRLARMAWQGSREATISAIPDVDGEYIRIEVDGEPLEGGVAYLAFPTLSWRFWETHPFSVAHSSLSDNQGSSQSSPSAQSVTAQGKSVAAPPSSETDAEKAIDVEQSSSVISATEGKSTVFYTRARAGLTKKLASRVYEQQATQTLQLRVVVEGPYHHSGHISPQLAQCSDLLCIAGGVGITACLPYVRQGASGSTKLFWSSRKKGLVTALTPALANLSGSVQVETVVGERLDLRGILTKELVLGTNDAGPLAIVICGPPSMADQAREEIVEIMRTKTLCRAYVLLDEAFSWYMSPNFIEIYTR</sequence>
<protein>
    <recommendedName>
        <fullName evidence="10">Ferric oxidoreductase domain-containing protein</fullName>
    </recommendedName>
</protein>
<keyword evidence="12" id="KW-1185">Reference proteome</keyword>
<dbReference type="OrthoDB" id="17725at2759"/>
<feature type="transmembrane region" description="Helical" evidence="8">
    <location>
        <begin position="371"/>
        <end position="393"/>
    </location>
</feature>
<dbReference type="GO" id="GO:0006826">
    <property type="term" value="P:iron ion transport"/>
    <property type="evidence" value="ECO:0007669"/>
    <property type="project" value="TreeGrafter"/>
</dbReference>
<evidence type="ECO:0000259" key="10">
    <source>
        <dbReference type="Pfam" id="PF01794"/>
    </source>
</evidence>
<keyword evidence="9" id="KW-0732">Signal</keyword>
<keyword evidence="3 8" id="KW-0812">Transmembrane</keyword>
<keyword evidence="4 8" id="KW-1133">Transmembrane helix</keyword>
<dbReference type="EMBL" id="JABEXW010000278">
    <property type="protein sequence ID" value="KAF4966680.1"/>
    <property type="molecule type" value="Genomic_DNA"/>
</dbReference>
<feature type="transmembrane region" description="Helical" evidence="8">
    <location>
        <begin position="434"/>
        <end position="452"/>
    </location>
</feature>
<proteinExistence type="predicted"/>
<evidence type="ECO:0000256" key="3">
    <source>
        <dbReference type="ARBA" id="ARBA00022692"/>
    </source>
</evidence>
<evidence type="ECO:0000256" key="6">
    <source>
        <dbReference type="ARBA" id="ARBA00023136"/>
    </source>
</evidence>
<evidence type="ECO:0000313" key="12">
    <source>
        <dbReference type="Proteomes" id="UP000622797"/>
    </source>
</evidence>
<dbReference type="GO" id="GO:0006879">
    <property type="term" value="P:intracellular iron ion homeostasis"/>
    <property type="evidence" value="ECO:0007669"/>
    <property type="project" value="TreeGrafter"/>
</dbReference>
<evidence type="ECO:0000256" key="2">
    <source>
        <dbReference type="ARBA" id="ARBA00022448"/>
    </source>
</evidence>
<dbReference type="Pfam" id="PF01794">
    <property type="entry name" value="Ferric_reduct"/>
    <property type="match status" value="1"/>
</dbReference>
<dbReference type="CDD" id="cd06186">
    <property type="entry name" value="NOX_Duox_like_FAD_NADP"/>
    <property type="match status" value="1"/>
</dbReference>
<feature type="transmembrane region" description="Helical" evidence="8">
    <location>
        <begin position="405"/>
        <end position="427"/>
    </location>
</feature>
<dbReference type="AlphaFoldDB" id="A0A8H4X9Y6"/>
<dbReference type="Proteomes" id="UP000622797">
    <property type="component" value="Unassembled WGS sequence"/>
</dbReference>
<dbReference type="InterPro" id="IPR013130">
    <property type="entry name" value="Fe3_Rdtase_TM_dom"/>
</dbReference>
<keyword evidence="2" id="KW-0813">Transport</keyword>
<evidence type="ECO:0000256" key="9">
    <source>
        <dbReference type="SAM" id="SignalP"/>
    </source>
</evidence>
<dbReference type="InterPro" id="IPR051410">
    <property type="entry name" value="Ferric/Cupric_Reductase"/>
</dbReference>
<organism evidence="11 12">
    <name type="scientific">Fusarium sarcochroum</name>
    <dbReference type="NCBI Taxonomy" id="1208366"/>
    <lineage>
        <taxon>Eukaryota</taxon>
        <taxon>Fungi</taxon>
        <taxon>Dikarya</taxon>
        <taxon>Ascomycota</taxon>
        <taxon>Pezizomycotina</taxon>
        <taxon>Sordariomycetes</taxon>
        <taxon>Hypocreomycetidae</taxon>
        <taxon>Hypocreales</taxon>
        <taxon>Nectriaceae</taxon>
        <taxon>Fusarium</taxon>
        <taxon>Fusarium lateritium species complex</taxon>
    </lineage>
</organism>
<feature type="signal peptide" evidence="9">
    <location>
        <begin position="1"/>
        <end position="22"/>
    </location>
</feature>
<accession>A0A8H4X9Y6</accession>
<evidence type="ECO:0000256" key="7">
    <source>
        <dbReference type="SAM" id="MobiDB-lite"/>
    </source>
</evidence>
<feature type="region of interest" description="Disordered" evidence="7">
    <location>
        <begin position="544"/>
        <end position="587"/>
    </location>
</feature>
<comment type="caution">
    <text evidence="11">The sequence shown here is derived from an EMBL/GenBank/DDBJ whole genome shotgun (WGS) entry which is preliminary data.</text>
</comment>
<dbReference type="SFLD" id="SFLDS00052">
    <property type="entry name" value="Ferric_Reductase_Domain"/>
    <property type="match status" value="1"/>
</dbReference>
<evidence type="ECO:0000256" key="4">
    <source>
        <dbReference type="ARBA" id="ARBA00022989"/>
    </source>
</evidence>
<gene>
    <name evidence="11" type="ORF">FSARC_5669</name>
</gene>
<feature type="domain" description="Ferric oxidoreductase" evidence="10">
    <location>
        <begin position="333"/>
        <end position="449"/>
    </location>
</feature>
<comment type="subcellular location">
    <subcellularLocation>
        <location evidence="1">Membrane</location>
        <topology evidence="1">Multi-pass membrane protein</topology>
    </subcellularLocation>
</comment>
<name>A0A8H4X9Y6_9HYPO</name>
<feature type="transmembrane region" description="Helical" evidence="8">
    <location>
        <begin position="458"/>
        <end position="477"/>
    </location>
</feature>
<evidence type="ECO:0000256" key="1">
    <source>
        <dbReference type="ARBA" id="ARBA00004141"/>
    </source>
</evidence>
<dbReference type="Gene3D" id="3.40.50.80">
    <property type="entry name" value="Nucleotide-binding domain of ferredoxin-NADP reductase (FNR) module"/>
    <property type="match status" value="1"/>
</dbReference>
<dbReference type="SUPFAM" id="SSF52343">
    <property type="entry name" value="Ferredoxin reductase-like, C-terminal NADP-linked domain"/>
    <property type="match status" value="1"/>
</dbReference>
<keyword evidence="6 8" id="KW-0472">Membrane</keyword>
<dbReference type="PANTHER" id="PTHR32361">
    <property type="entry name" value="FERRIC/CUPRIC REDUCTASE TRANSMEMBRANE COMPONENT"/>
    <property type="match status" value="1"/>
</dbReference>
<dbReference type="GO" id="GO:0000293">
    <property type="term" value="F:ferric-chelate reductase activity"/>
    <property type="evidence" value="ECO:0007669"/>
    <property type="project" value="TreeGrafter"/>
</dbReference>